<sequence>MSFMTNSQKKKSQSFLSEIIISMSRLPTYALALKNRGFSRSGPQNFTPVKFYDEYESEYNSRQTVNKEEEEINKLRGIVDDLQMQIERLMRDQSQVDEIEREIEEEKQYCQELKSKIESATVMLRNAQETTKLQNDQVVYFESILSGKNQLASSKEQMLMRLHAEYNSLISDYKRILNTTQNQTVQIRQAGEQIDELQAEIESIKLEHSRQEFNDSFSDSLNRNSPFINNNRNIPEMDEHDDFQSPNNKNNTPSSTRDSFDIPQNNAVPAAMRDSLNFSIEPEPIVSPRRSPNRRPPSHLNSNTAEFPINNSCNTNSPTVHPAMRDSFTMNDDELMIPTRGPLSPVRTETPRAMTDNISFGAVETDKKAFADIDSMTVAEMKNELRNLQAEKEEIERILSKSPEKGMSLTRSRRIHEENETRLDSVEQRMGKLRLVLKQMHVL</sequence>
<feature type="coiled-coil region" evidence="1">
    <location>
        <begin position="180"/>
        <end position="214"/>
    </location>
</feature>
<dbReference type="EMBL" id="MLAK01000607">
    <property type="protein sequence ID" value="OHT10568.1"/>
    <property type="molecule type" value="Genomic_DNA"/>
</dbReference>
<evidence type="ECO:0000313" key="4">
    <source>
        <dbReference type="Proteomes" id="UP000179807"/>
    </source>
</evidence>
<dbReference type="PANTHER" id="PTHR43941:SF1">
    <property type="entry name" value="STRUCTURAL MAINTENANCE OF CHROMOSOMES PROTEIN 2"/>
    <property type="match status" value="1"/>
</dbReference>
<comment type="caution">
    <text evidence="3">The sequence shown here is derived from an EMBL/GenBank/DDBJ whole genome shotgun (WGS) entry which is preliminary data.</text>
</comment>
<feature type="coiled-coil region" evidence="1">
    <location>
        <begin position="65"/>
        <end position="130"/>
    </location>
</feature>
<dbReference type="GO" id="GO:0007076">
    <property type="term" value="P:mitotic chromosome condensation"/>
    <property type="evidence" value="ECO:0007669"/>
    <property type="project" value="TreeGrafter"/>
</dbReference>
<name>A0A1J4KI09_9EUKA</name>
<dbReference type="OrthoDB" id="5600564at2759"/>
<reference evidence="3" key="1">
    <citation type="submission" date="2016-10" db="EMBL/GenBank/DDBJ databases">
        <authorList>
            <person name="Benchimol M."/>
            <person name="Almeida L.G."/>
            <person name="Vasconcelos A.T."/>
            <person name="Perreira-Neves A."/>
            <person name="Rosa I.A."/>
            <person name="Tasca T."/>
            <person name="Bogo M.R."/>
            <person name="de Souza W."/>
        </authorList>
    </citation>
    <scope>NUCLEOTIDE SEQUENCE [LARGE SCALE GENOMIC DNA]</scope>
    <source>
        <strain evidence="3">K</strain>
    </source>
</reference>
<dbReference type="PANTHER" id="PTHR43941">
    <property type="entry name" value="STRUCTURAL MAINTENANCE OF CHROMOSOMES PROTEIN 2"/>
    <property type="match status" value="1"/>
</dbReference>
<dbReference type="GO" id="GO:0003682">
    <property type="term" value="F:chromatin binding"/>
    <property type="evidence" value="ECO:0007669"/>
    <property type="project" value="TreeGrafter"/>
</dbReference>
<feature type="compositionally biased region" description="Low complexity" evidence="2">
    <location>
        <begin position="245"/>
        <end position="256"/>
    </location>
</feature>
<feature type="region of interest" description="Disordered" evidence="2">
    <location>
        <begin position="282"/>
        <end position="312"/>
    </location>
</feature>
<dbReference type="GO" id="GO:0000793">
    <property type="term" value="C:condensed chromosome"/>
    <property type="evidence" value="ECO:0007669"/>
    <property type="project" value="TreeGrafter"/>
</dbReference>
<organism evidence="3 4">
    <name type="scientific">Tritrichomonas foetus</name>
    <dbReference type="NCBI Taxonomy" id="1144522"/>
    <lineage>
        <taxon>Eukaryota</taxon>
        <taxon>Metamonada</taxon>
        <taxon>Parabasalia</taxon>
        <taxon>Tritrichomonadida</taxon>
        <taxon>Tritrichomonadidae</taxon>
        <taxon>Tritrichomonas</taxon>
    </lineage>
</organism>
<evidence type="ECO:0000313" key="3">
    <source>
        <dbReference type="EMBL" id="OHT10568.1"/>
    </source>
</evidence>
<dbReference type="GO" id="GO:0000785">
    <property type="term" value="C:chromatin"/>
    <property type="evidence" value="ECO:0007669"/>
    <property type="project" value="TreeGrafter"/>
</dbReference>
<feature type="coiled-coil region" evidence="1">
    <location>
        <begin position="371"/>
        <end position="401"/>
    </location>
</feature>
<dbReference type="Proteomes" id="UP000179807">
    <property type="component" value="Unassembled WGS sequence"/>
</dbReference>
<protein>
    <submittedName>
        <fullName evidence="3">Uncharacterized protein</fullName>
    </submittedName>
</protein>
<feature type="compositionally biased region" description="Low complexity" evidence="2">
    <location>
        <begin position="222"/>
        <end position="234"/>
    </location>
</feature>
<dbReference type="AlphaFoldDB" id="A0A1J4KI09"/>
<dbReference type="RefSeq" id="XP_068363704.1">
    <property type="nucleotide sequence ID" value="XM_068501172.1"/>
</dbReference>
<keyword evidence="1" id="KW-0175">Coiled coil</keyword>
<evidence type="ECO:0000256" key="2">
    <source>
        <dbReference type="SAM" id="MobiDB-lite"/>
    </source>
</evidence>
<gene>
    <name evidence="3" type="ORF">TRFO_20056</name>
</gene>
<feature type="region of interest" description="Disordered" evidence="2">
    <location>
        <begin position="215"/>
        <end position="263"/>
    </location>
</feature>
<keyword evidence="4" id="KW-1185">Reference proteome</keyword>
<dbReference type="GeneID" id="94835876"/>
<dbReference type="GO" id="GO:0000796">
    <property type="term" value="C:condensin complex"/>
    <property type="evidence" value="ECO:0007669"/>
    <property type="project" value="TreeGrafter"/>
</dbReference>
<proteinExistence type="predicted"/>
<dbReference type="VEuPathDB" id="TrichDB:TRFO_20056"/>
<evidence type="ECO:0000256" key="1">
    <source>
        <dbReference type="SAM" id="Coils"/>
    </source>
</evidence>
<accession>A0A1J4KI09</accession>